<organism evidence="2 3">
    <name type="scientific">Mucilaginibacter terrae</name>
    <dbReference type="NCBI Taxonomy" id="1955052"/>
    <lineage>
        <taxon>Bacteria</taxon>
        <taxon>Pseudomonadati</taxon>
        <taxon>Bacteroidota</taxon>
        <taxon>Sphingobacteriia</taxon>
        <taxon>Sphingobacteriales</taxon>
        <taxon>Sphingobacteriaceae</taxon>
        <taxon>Mucilaginibacter</taxon>
    </lineage>
</organism>
<dbReference type="Proteomes" id="UP001258315">
    <property type="component" value="Unassembled WGS sequence"/>
</dbReference>
<comment type="caution">
    <text evidence="2">The sequence shown here is derived from an EMBL/GenBank/DDBJ whole genome shotgun (WGS) entry which is preliminary data.</text>
</comment>
<gene>
    <name evidence="2" type="ORF">QE417_004515</name>
</gene>
<keyword evidence="1" id="KW-0812">Transmembrane</keyword>
<protein>
    <submittedName>
        <fullName evidence="2">Uncharacterized protein</fullName>
    </submittedName>
</protein>
<dbReference type="EMBL" id="JAVLVU010000001">
    <property type="protein sequence ID" value="MDT3405443.1"/>
    <property type="molecule type" value="Genomic_DNA"/>
</dbReference>
<reference evidence="3" key="1">
    <citation type="submission" date="2023-07" db="EMBL/GenBank/DDBJ databases">
        <title>Functional and genomic diversity of the sorghum phyllosphere microbiome.</title>
        <authorList>
            <person name="Shade A."/>
        </authorList>
    </citation>
    <scope>NUCLEOTIDE SEQUENCE [LARGE SCALE GENOMIC DNA]</scope>
    <source>
        <strain evidence="3">SORGH_AS_0422</strain>
    </source>
</reference>
<name>A0ABU3H0A0_9SPHI</name>
<proteinExistence type="predicted"/>
<feature type="transmembrane region" description="Helical" evidence="1">
    <location>
        <begin position="16"/>
        <end position="37"/>
    </location>
</feature>
<evidence type="ECO:0000256" key="1">
    <source>
        <dbReference type="SAM" id="Phobius"/>
    </source>
</evidence>
<keyword evidence="3" id="KW-1185">Reference proteome</keyword>
<accession>A0ABU3H0A0</accession>
<keyword evidence="1" id="KW-0472">Membrane</keyword>
<evidence type="ECO:0000313" key="2">
    <source>
        <dbReference type="EMBL" id="MDT3405443.1"/>
    </source>
</evidence>
<dbReference type="RefSeq" id="WP_311953999.1">
    <property type="nucleotide sequence ID" value="NZ_JAVLVU010000001.1"/>
</dbReference>
<evidence type="ECO:0000313" key="3">
    <source>
        <dbReference type="Proteomes" id="UP001258315"/>
    </source>
</evidence>
<keyword evidence="1" id="KW-1133">Transmembrane helix</keyword>
<sequence>MMGKTLFCKRSTSKELFWCGCFLTVKMLLMVICYTSGFTQLQGDYHQALLPVIDHSLIP</sequence>